<evidence type="ECO:0000313" key="4">
    <source>
        <dbReference type="Proteomes" id="UP000258928"/>
    </source>
</evidence>
<reference evidence="3 4" key="1">
    <citation type="submission" date="2018-08" db="EMBL/GenBank/DDBJ databases">
        <authorList>
            <consortium name="Pathogen Informatics"/>
        </authorList>
    </citation>
    <scope>NUCLEOTIDE SEQUENCE [LARGE SCALE GENOMIC DNA]</scope>
    <source>
        <strain evidence="3 4">EuSCAPE_TR218</strain>
    </source>
</reference>
<evidence type="ECO:0000259" key="2">
    <source>
        <dbReference type="Pfam" id="PF18862"/>
    </source>
</evidence>
<feature type="domain" description="ApeA N-terminal" evidence="2">
    <location>
        <begin position="10"/>
        <end position="264"/>
    </location>
</feature>
<dbReference type="Pfam" id="PF18739">
    <property type="entry name" value="HEPN_Apea"/>
    <property type="match status" value="1"/>
</dbReference>
<sequence length="444" mass="51293">MRLEEKIITQGVFSIGDSETYNLAGALEISESGEIYLDCIHKMGPSESGRGMINLTGETSELGKVLLIDSFTVQANHRFSGYLDREKFFCNKMVCVDKSHHGYELKTSKMTFEIEDLEKWIAKPIINHEWENNKNTCSYDLPEQEIIDLGDGLTLTLGYSMSISTGNFYEKTEVRSKAFAIFESSEDKDLDFFIDKGIILSNLVSFALDSVCTIKNSYYGKDEKNKVIYQTNNKIKKRKEITLTSYFFTMRSAGEKSKEIIKNWFLLASKIRPTISLFNQFKSKAYRYADAEFLSLAQAVEALHRRTSDGKPMSTSDYSSMVKDIIEKAGEKYAEFLKNKLSYGNEYSFRKRLELMLSVCWSDEKIRDNEKIIKKIVKARNLFTHNPNRGDKELNTELAKDLFQYKELLENIIVSNILYLISSNDKNWTLLMMKRINSFRFSDF</sequence>
<name>A0ABD7PD43_KLEVA</name>
<evidence type="ECO:0008006" key="5">
    <source>
        <dbReference type="Google" id="ProtNLM"/>
    </source>
</evidence>
<evidence type="ECO:0000259" key="1">
    <source>
        <dbReference type="Pfam" id="PF18739"/>
    </source>
</evidence>
<organism evidence="3 4">
    <name type="scientific">Klebsiella variicola</name>
    <dbReference type="NCBI Taxonomy" id="244366"/>
    <lineage>
        <taxon>Bacteria</taxon>
        <taxon>Pseudomonadati</taxon>
        <taxon>Pseudomonadota</taxon>
        <taxon>Gammaproteobacteria</taxon>
        <taxon>Enterobacterales</taxon>
        <taxon>Enterobacteriaceae</taxon>
        <taxon>Klebsiella/Raoultella group</taxon>
        <taxon>Klebsiella</taxon>
        <taxon>Klebsiella pneumoniae complex</taxon>
    </lineage>
</organism>
<comment type="caution">
    <text evidence="3">The sequence shown here is derived from an EMBL/GenBank/DDBJ whole genome shotgun (WGS) entry which is preliminary data.</text>
</comment>
<dbReference type="InterPro" id="IPR041223">
    <property type="entry name" value="ApeA_NTD"/>
</dbReference>
<dbReference type="Pfam" id="PF18862">
    <property type="entry name" value="ApeA_NTD1"/>
    <property type="match status" value="1"/>
</dbReference>
<dbReference type="Proteomes" id="UP000258928">
    <property type="component" value="Unassembled WGS sequence"/>
</dbReference>
<dbReference type="RefSeq" id="WP_032736980.1">
    <property type="nucleotide sequence ID" value="NZ_KK737695.1"/>
</dbReference>
<feature type="domain" description="Apea-like HEPN" evidence="1">
    <location>
        <begin position="294"/>
        <end position="419"/>
    </location>
</feature>
<evidence type="ECO:0000313" key="3">
    <source>
        <dbReference type="EMBL" id="SXF98622.1"/>
    </source>
</evidence>
<gene>
    <name evidence="3" type="ORF">SAMEA3729809_05160</name>
</gene>
<accession>A0ABD7PD43</accession>
<dbReference type="InterPro" id="IPR041229">
    <property type="entry name" value="HEPN_Apea"/>
</dbReference>
<dbReference type="AlphaFoldDB" id="A0ABD7PD43"/>
<protein>
    <recommendedName>
        <fullName evidence="5">ApeA N-terminal domain-containing protein</fullName>
    </recommendedName>
</protein>
<dbReference type="EMBL" id="UKAS01000031">
    <property type="protein sequence ID" value="SXF98622.1"/>
    <property type="molecule type" value="Genomic_DNA"/>
</dbReference>
<proteinExistence type="predicted"/>